<reference evidence="2 3" key="1">
    <citation type="submission" date="2024-10" db="EMBL/GenBank/DDBJ databases">
        <title>Isolation, draft genome sequencing and identification of Phyllobacterium sp. NSA23, isolated from leaf soil.</title>
        <authorList>
            <person name="Akita H."/>
        </authorList>
    </citation>
    <scope>NUCLEOTIDE SEQUENCE [LARGE SCALE GENOMIC DNA]</scope>
    <source>
        <strain evidence="2 3">NSA23</strain>
    </source>
</reference>
<dbReference type="EMBL" id="BAAFZP010000001">
    <property type="protein sequence ID" value="GAB1582176.1"/>
    <property type="molecule type" value="Genomic_DNA"/>
</dbReference>
<comment type="caution">
    <text evidence="2">The sequence shown here is derived from an EMBL/GenBank/DDBJ whole genome shotgun (WGS) entry which is preliminary data.</text>
</comment>
<dbReference type="InterPro" id="IPR009642">
    <property type="entry name" value="DUF1236"/>
</dbReference>
<feature type="signal peptide" evidence="1">
    <location>
        <begin position="1"/>
        <end position="25"/>
    </location>
</feature>
<proteinExistence type="predicted"/>
<gene>
    <name evidence="2" type="ORF">PPNSA23_21190</name>
</gene>
<protein>
    <recommendedName>
        <fullName evidence="4">DUF1236 domain-containing protein</fullName>
    </recommendedName>
</protein>
<evidence type="ECO:0000256" key="1">
    <source>
        <dbReference type="SAM" id="SignalP"/>
    </source>
</evidence>
<name>A0ABQ0GZS9_9HYPH</name>
<feature type="chain" id="PRO_5047243584" description="DUF1236 domain-containing protein" evidence="1">
    <location>
        <begin position="26"/>
        <end position="100"/>
    </location>
</feature>
<evidence type="ECO:0008006" key="4">
    <source>
        <dbReference type="Google" id="ProtNLM"/>
    </source>
</evidence>
<evidence type="ECO:0000313" key="2">
    <source>
        <dbReference type="EMBL" id="GAB1582176.1"/>
    </source>
</evidence>
<evidence type="ECO:0000313" key="3">
    <source>
        <dbReference type="Proteomes" id="UP001628091"/>
    </source>
</evidence>
<dbReference type="RefSeq" id="WP_407864869.1">
    <property type="nucleotide sequence ID" value="NZ_BAAFZP010000001.1"/>
</dbReference>
<keyword evidence="3" id="KW-1185">Reference proteome</keyword>
<dbReference type="Proteomes" id="UP001628091">
    <property type="component" value="Unassembled WGS sequence"/>
</dbReference>
<organism evidence="2 3">
    <name type="scientific">Phyllobacterium phragmitis</name>
    <dbReference type="NCBI Taxonomy" id="2670329"/>
    <lineage>
        <taxon>Bacteria</taxon>
        <taxon>Pseudomonadati</taxon>
        <taxon>Pseudomonadota</taxon>
        <taxon>Alphaproteobacteria</taxon>
        <taxon>Hyphomicrobiales</taxon>
        <taxon>Phyllobacteriaceae</taxon>
        <taxon>Phyllobacterium</taxon>
    </lineage>
</organism>
<keyword evidence="1" id="KW-0732">Signal</keyword>
<accession>A0ABQ0GZS9</accession>
<dbReference type="Pfam" id="PF06823">
    <property type="entry name" value="DUF1236"/>
    <property type="match status" value="1"/>
</dbReference>
<sequence length="100" mass="10827">MKTPIALSAALIAAGMIAGSGAAFAQDVIIREVPPPVREYVIAHPVDPVVIEGELSEGYVVPEDIQLQPVPEAPQYGYIYVNGEPVIVELDNRRVIYLED</sequence>